<accession>V6Z1P4</accession>
<evidence type="ECO:0000313" key="1">
    <source>
        <dbReference type="EMBL" id="ESV54840.1"/>
    </source>
</evidence>
<name>V6Z1P4_STRAG</name>
<dbReference type="Proteomes" id="UP000018482">
    <property type="component" value="Unassembled WGS sequence"/>
</dbReference>
<dbReference type="AlphaFoldDB" id="V6Z1P4"/>
<dbReference type="InterPro" id="IPR056096">
    <property type="entry name" value="DUF7679"/>
</dbReference>
<proteinExistence type="predicted"/>
<protein>
    <submittedName>
        <fullName evidence="1">Uncharacterized protein</fullName>
    </submittedName>
</protein>
<reference evidence="1 2" key="1">
    <citation type="submission" date="2013-05" db="EMBL/GenBank/DDBJ databases">
        <authorList>
            <person name="Richards V.P."/>
            <person name="Durkin S.A.S."/>
            <person name="Kim M."/>
            <person name="Pavinski Bitar P.D."/>
            <person name="Stanhope M.J."/>
            <person name="Town C.D."/>
            <person name="Venter J.C."/>
        </authorList>
    </citation>
    <scope>NUCLEOTIDE SEQUENCE [LARGE SCALE GENOMIC DNA]</scope>
    <source>
        <strain evidence="1 2">LMG 14747</strain>
    </source>
</reference>
<evidence type="ECO:0000313" key="2">
    <source>
        <dbReference type="Proteomes" id="UP000018482"/>
    </source>
</evidence>
<gene>
    <name evidence="1" type="ORF">SAG0136_06260</name>
</gene>
<sequence length="138" mass="17065">MGKNYYYVEVETLQGEHICFQLPNDLQGGMRAYRHDNPITWESLLRDALINIPSEGYKKANHYQPMIRLARVSRVFAQKKQQRRRSRGQFLTSDNWQQKGIKHFLESARFIQHDYKWWNQWVLLSDYYRWRRRYHKER</sequence>
<dbReference type="EMBL" id="ANQC01000092">
    <property type="protein sequence ID" value="ESV54840.1"/>
    <property type="molecule type" value="Genomic_DNA"/>
</dbReference>
<organism evidence="1 2">
    <name type="scientific">Streptococcus agalactiae LMG 14747</name>
    <dbReference type="NCBI Taxonomy" id="1154860"/>
    <lineage>
        <taxon>Bacteria</taxon>
        <taxon>Bacillati</taxon>
        <taxon>Bacillota</taxon>
        <taxon>Bacilli</taxon>
        <taxon>Lactobacillales</taxon>
        <taxon>Streptococcaceae</taxon>
        <taxon>Streptococcus</taxon>
    </lineage>
</organism>
<dbReference type="Pfam" id="PF24727">
    <property type="entry name" value="DUF7679"/>
    <property type="match status" value="1"/>
</dbReference>
<comment type="caution">
    <text evidence="1">The sequence shown here is derived from an EMBL/GenBank/DDBJ whole genome shotgun (WGS) entry which is preliminary data.</text>
</comment>